<dbReference type="AlphaFoldDB" id="A0A5C6E9N6"/>
<gene>
    <name evidence="2" type="ORF">Poly59_53450</name>
</gene>
<name>A0A5C6E9N6_9BACT</name>
<proteinExistence type="predicted"/>
<dbReference type="Proteomes" id="UP000317977">
    <property type="component" value="Unassembled WGS sequence"/>
</dbReference>
<protein>
    <recommendedName>
        <fullName evidence="4">PEP-CTERM protein-sorting domain-containing protein</fullName>
    </recommendedName>
</protein>
<evidence type="ECO:0000313" key="2">
    <source>
        <dbReference type="EMBL" id="TWU46403.1"/>
    </source>
</evidence>
<evidence type="ECO:0000256" key="1">
    <source>
        <dbReference type="SAM" id="SignalP"/>
    </source>
</evidence>
<keyword evidence="3" id="KW-1185">Reference proteome</keyword>
<evidence type="ECO:0000313" key="3">
    <source>
        <dbReference type="Proteomes" id="UP000317977"/>
    </source>
</evidence>
<comment type="caution">
    <text evidence="2">The sequence shown here is derived from an EMBL/GenBank/DDBJ whole genome shotgun (WGS) entry which is preliminary data.</text>
</comment>
<sequence precursor="true">MANTKSLRHAMLCVAFSVIASPASAAILLQIGQNGNIGTPVLSGSNGETVKVQFYLSQTGDFAGSPDTRLNDLGVGSFNLIFDLARTDGISLGGSGTFEFASGLDFNTLEDTSNPASGVYAASSDIAPGGFDFLPVTVASGVNSILLGTASLDLGPTASGTYGLTLTPDAFGGVTLGPSPLNFVSAAPASANLQVVAVPEPTSFTAAATGLAMMVAIRRRRKQ</sequence>
<reference evidence="2 3" key="1">
    <citation type="submission" date="2019-02" db="EMBL/GenBank/DDBJ databases">
        <title>Deep-cultivation of Planctomycetes and their phenomic and genomic characterization uncovers novel biology.</title>
        <authorList>
            <person name="Wiegand S."/>
            <person name="Jogler M."/>
            <person name="Boedeker C."/>
            <person name="Pinto D."/>
            <person name="Vollmers J."/>
            <person name="Rivas-Marin E."/>
            <person name="Kohn T."/>
            <person name="Peeters S.H."/>
            <person name="Heuer A."/>
            <person name="Rast P."/>
            <person name="Oberbeckmann S."/>
            <person name="Bunk B."/>
            <person name="Jeske O."/>
            <person name="Meyerdierks A."/>
            <person name="Storesund J.E."/>
            <person name="Kallscheuer N."/>
            <person name="Luecker S."/>
            <person name="Lage O.M."/>
            <person name="Pohl T."/>
            <person name="Merkel B.J."/>
            <person name="Hornburger P."/>
            <person name="Mueller R.-W."/>
            <person name="Bruemmer F."/>
            <person name="Labrenz M."/>
            <person name="Spormann A.M."/>
            <person name="Op Den Camp H."/>
            <person name="Overmann J."/>
            <person name="Amann R."/>
            <person name="Jetten M.S.M."/>
            <person name="Mascher T."/>
            <person name="Medema M.H."/>
            <person name="Devos D.P."/>
            <person name="Kaster A.-K."/>
            <person name="Ovreas L."/>
            <person name="Rohde M."/>
            <person name="Galperin M.Y."/>
            <person name="Jogler C."/>
        </authorList>
    </citation>
    <scope>NUCLEOTIDE SEQUENCE [LARGE SCALE GENOMIC DNA]</scope>
    <source>
        <strain evidence="2 3">Poly59</strain>
    </source>
</reference>
<keyword evidence="1" id="KW-0732">Signal</keyword>
<accession>A0A5C6E9N6</accession>
<dbReference type="EMBL" id="SJPX01000006">
    <property type="protein sequence ID" value="TWU46403.1"/>
    <property type="molecule type" value="Genomic_DNA"/>
</dbReference>
<evidence type="ECO:0008006" key="4">
    <source>
        <dbReference type="Google" id="ProtNLM"/>
    </source>
</evidence>
<feature type="chain" id="PRO_5022772121" description="PEP-CTERM protein-sorting domain-containing protein" evidence="1">
    <location>
        <begin position="26"/>
        <end position="223"/>
    </location>
</feature>
<dbReference type="RefSeq" id="WP_146536940.1">
    <property type="nucleotide sequence ID" value="NZ_SJPX01000006.1"/>
</dbReference>
<organism evidence="2 3">
    <name type="scientific">Rubripirellula reticaptiva</name>
    <dbReference type="NCBI Taxonomy" id="2528013"/>
    <lineage>
        <taxon>Bacteria</taxon>
        <taxon>Pseudomonadati</taxon>
        <taxon>Planctomycetota</taxon>
        <taxon>Planctomycetia</taxon>
        <taxon>Pirellulales</taxon>
        <taxon>Pirellulaceae</taxon>
        <taxon>Rubripirellula</taxon>
    </lineage>
</organism>
<feature type="signal peptide" evidence="1">
    <location>
        <begin position="1"/>
        <end position="25"/>
    </location>
</feature>